<sequence length="307" mass="33904">MSGVNSPRQSWGARMQIVVASIAGGVLAFGSFVHLTTGNERVSAGPRAEPALAPAIDPASDQLTSKGGLDLVWSDEFDGGEAGAPLDQTKWSLATGDRKGWGVGGLAYFDPANARLDGKGTLVISATENKDEQKCWYGRCKYRSSRIQTAGRFDLTYGRFAARVRFPLGQGIFPAVWLQSKNQKYGSKKYAEIDITEVVGAWPDVILGAAHQTEKVIDTKAEFKQSLDTRYHVVGVDWTPEYVRWWVDGEPYGTLKRYKDWSFDQPMNFILSLQVGGDWQGPPTKATKFPADMLVDWVRVYQSKPAQ</sequence>
<keyword evidence="2" id="KW-1133">Transmembrane helix</keyword>
<dbReference type="Gene3D" id="2.60.120.200">
    <property type="match status" value="1"/>
</dbReference>
<evidence type="ECO:0000313" key="5">
    <source>
        <dbReference type="Proteomes" id="UP001501842"/>
    </source>
</evidence>
<dbReference type="InterPro" id="IPR000757">
    <property type="entry name" value="Beta-glucanase-like"/>
</dbReference>
<dbReference type="PANTHER" id="PTHR10963">
    <property type="entry name" value="GLYCOSYL HYDROLASE-RELATED"/>
    <property type="match status" value="1"/>
</dbReference>
<feature type="transmembrane region" description="Helical" evidence="2">
    <location>
        <begin position="12"/>
        <end position="33"/>
    </location>
</feature>
<evidence type="ECO:0000259" key="3">
    <source>
        <dbReference type="PROSITE" id="PS51762"/>
    </source>
</evidence>
<dbReference type="EMBL" id="BAAATZ010000003">
    <property type="protein sequence ID" value="GAA2720272.1"/>
    <property type="molecule type" value="Genomic_DNA"/>
</dbReference>
<evidence type="ECO:0000256" key="1">
    <source>
        <dbReference type="ARBA" id="ARBA00006865"/>
    </source>
</evidence>
<dbReference type="InterPro" id="IPR050546">
    <property type="entry name" value="Glycosyl_Hydrlase_16"/>
</dbReference>
<dbReference type="RefSeq" id="WP_344448733.1">
    <property type="nucleotide sequence ID" value="NZ_BAAATZ010000003.1"/>
</dbReference>
<dbReference type="Pfam" id="PF00722">
    <property type="entry name" value="Glyco_hydro_16"/>
    <property type="match status" value="1"/>
</dbReference>
<evidence type="ECO:0000256" key="2">
    <source>
        <dbReference type="SAM" id="Phobius"/>
    </source>
</evidence>
<protein>
    <recommendedName>
        <fullName evidence="3">GH16 domain-containing protein</fullName>
    </recommendedName>
</protein>
<dbReference type="InterPro" id="IPR013320">
    <property type="entry name" value="ConA-like_dom_sf"/>
</dbReference>
<comment type="caution">
    <text evidence="4">The sequence shown here is derived from an EMBL/GenBank/DDBJ whole genome shotgun (WGS) entry which is preliminary data.</text>
</comment>
<dbReference type="PANTHER" id="PTHR10963:SF55">
    <property type="entry name" value="GLYCOSIDE HYDROLASE FAMILY 16 PROTEIN"/>
    <property type="match status" value="1"/>
</dbReference>
<dbReference type="PROSITE" id="PS51762">
    <property type="entry name" value="GH16_2"/>
    <property type="match status" value="1"/>
</dbReference>
<evidence type="ECO:0000313" key="4">
    <source>
        <dbReference type="EMBL" id="GAA2720272.1"/>
    </source>
</evidence>
<accession>A0ABP6GAM6</accession>
<dbReference type="SUPFAM" id="SSF49899">
    <property type="entry name" value="Concanavalin A-like lectins/glucanases"/>
    <property type="match status" value="1"/>
</dbReference>
<reference evidence="5" key="1">
    <citation type="journal article" date="2019" name="Int. J. Syst. Evol. Microbiol.">
        <title>The Global Catalogue of Microorganisms (GCM) 10K type strain sequencing project: providing services to taxonomists for standard genome sequencing and annotation.</title>
        <authorList>
            <consortium name="The Broad Institute Genomics Platform"/>
            <consortium name="The Broad Institute Genome Sequencing Center for Infectious Disease"/>
            <person name="Wu L."/>
            <person name="Ma J."/>
        </authorList>
    </citation>
    <scope>NUCLEOTIDE SEQUENCE [LARGE SCALE GENOMIC DNA]</scope>
    <source>
        <strain evidence="5">JCM 8201</strain>
    </source>
</reference>
<organism evidence="4 5">
    <name type="scientific">Actinocorallia aurantiaca</name>
    <dbReference type="NCBI Taxonomy" id="46204"/>
    <lineage>
        <taxon>Bacteria</taxon>
        <taxon>Bacillati</taxon>
        <taxon>Actinomycetota</taxon>
        <taxon>Actinomycetes</taxon>
        <taxon>Streptosporangiales</taxon>
        <taxon>Thermomonosporaceae</taxon>
        <taxon>Actinocorallia</taxon>
    </lineage>
</organism>
<keyword evidence="5" id="KW-1185">Reference proteome</keyword>
<proteinExistence type="inferred from homology"/>
<name>A0ABP6GAM6_9ACTN</name>
<keyword evidence="2" id="KW-0812">Transmembrane</keyword>
<gene>
    <name evidence="4" type="ORF">GCM10010439_07830</name>
</gene>
<feature type="domain" description="GH16" evidence="3">
    <location>
        <begin position="58"/>
        <end position="306"/>
    </location>
</feature>
<keyword evidence="2" id="KW-0472">Membrane</keyword>
<comment type="similarity">
    <text evidence="1">Belongs to the glycosyl hydrolase 16 family.</text>
</comment>
<dbReference type="CDD" id="cd08023">
    <property type="entry name" value="GH16_laminarinase_like"/>
    <property type="match status" value="1"/>
</dbReference>
<dbReference type="Proteomes" id="UP001501842">
    <property type="component" value="Unassembled WGS sequence"/>
</dbReference>